<keyword evidence="6 10" id="KW-0732">Signal</keyword>
<accession>A0A8H7W5K1</accession>
<evidence type="ECO:0000259" key="11">
    <source>
        <dbReference type="PROSITE" id="PS52012"/>
    </source>
</evidence>
<dbReference type="EMBL" id="JAFJYH010000330">
    <property type="protein sequence ID" value="KAG4413158.1"/>
    <property type="molecule type" value="Genomic_DNA"/>
</dbReference>
<proteinExistence type="inferred from homology"/>
<dbReference type="Proteomes" id="UP000664132">
    <property type="component" value="Unassembled WGS sequence"/>
</dbReference>
<keyword evidence="9" id="KW-0349">Heme</keyword>
<evidence type="ECO:0000256" key="3">
    <source>
        <dbReference type="ARBA" id="ARBA00010031"/>
    </source>
</evidence>
<keyword evidence="7 9" id="KW-1015">Disulfide bond</keyword>
<keyword evidence="5" id="KW-0336">GPI-anchor</keyword>
<comment type="caution">
    <text evidence="9">Lacks conserved residue(s) required for the propagation of feature annotation.</text>
</comment>
<evidence type="ECO:0000313" key="13">
    <source>
        <dbReference type="Proteomes" id="UP000664132"/>
    </source>
</evidence>
<keyword evidence="8" id="KW-0449">Lipoprotein</keyword>
<reference evidence="12" key="1">
    <citation type="submission" date="2021-02" db="EMBL/GenBank/DDBJ databases">
        <title>Genome sequence Cadophora malorum strain M34.</title>
        <authorList>
            <person name="Stefanovic E."/>
            <person name="Vu D."/>
            <person name="Scully C."/>
            <person name="Dijksterhuis J."/>
            <person name="Roader J."/>
            <person name="Houbraken J."/>
        </authorList>
    </citation>
    <scope>NUCLEOTIDE SEQUENCE</scope>
    <source>
        <strain evidence="12">M34</strain>
    </source>
</reference>
<feature type="domain" description="CFEM" evidence="11">
    <location>
        <begin position="1"/>
        <end position="109"/>
    </location>
</feature>
<organism evidence="12 13">
    <name type="scientific">Cadophora malorum</name>
    <dbReference type="NCBI Taxonomy" id="108018"/>
    <lineage>
        <taxon>Eukaryota</taxon>
        <taxon>Fungi</taxon>
        <taxon>Dikarya</taxon>
        <taxon>Ascomycota</taxon>
        <taxon>Pezizomycotina</taxon>
        <taxon>Leotiomycetes</taxon>
        <taxon>Helotiales</taxon>
        <taxon>Ploettnerulaceae</taxon>
        <taxon>Cadophora</taxon>
    </lineage>
</organism>
<dbReference type="Pfam" id="PF05730">
    <property type="entry name" value="CFEM"/>
    <property type="match status" value="1"/>
</dbReference>
<evidence type="ECO:0000256" key="9">
    <source>
        <dbReference type="PROSITE-ProRule" id="PRU01356"/>
    </source>
</evidence>
<keyword evidence="5" id="KW-0472">Membrane</keyword>
<keyword evidence="9" id="KW-0408">Iron</keyword>
<sequence length="220" mass="23781">MRGLKFLPLMAMLEWTVGQNDPSKPECALRCWENTKYVSKCLEDHSCLCSDPNYQNSVFQCIYSQCDTAHFGSALHHAIAQCFGTRNEVLFAVPPIPNRDALRRREEEYAAGDRLAGSGSAAGYPTESATYPVQIANFPTDSVGGPYSPSPTSTLFPFFPLNTATSPAITSVTPTEPAYNAVPVSTTAVVPQLYTGEASSPPPTLSLAVVFTMTVVYLLV</sequence>
<name>A0A8H7W5K1_9HELO</name>
<dbReference type="OrthoDB" id="5421216at2759"/>
<evidence type="ECO:0000256" key="8">
    <source>
        <dbReference type="ARBA" id="ARBA00023288"/>
    </source>
</evidence>
<dbReference type="InterPro" id="IPR008427">
    <property type="entry name" value="Extracellular_membr_CFEM_dom"/>
</dbReference>
<feature type="disulfide bond" evidence="9">
    <location>
        <begin position="49"/>
        <end position="82"/>
    </location>
</feature>
<comment type="subcellular location">
    <subcellularLocation>
        <location evidence="1">Membrane</location>
        <topology evidence="1">Lipid-anchor</topology>
        <topology evidence="1">GPI-anchor</topology>
    </subcellularLocation>
    <subcellularLocation>
        <location evidence="2">Secreted</location>
    </subcellularLocation>
</comment>
<evidence type="ECO:0000256" key="6">
    <source>
        <dbReference type="ARBA" id="ARBA00022729"/>
    </source>
</evidence>
<comment type="caution">
    <text evidence="12">The sequence shown here is derived from an EMBL/GenBank/DDBJ whole genome shotgun (WGS) entry which is preliminary data.</text>
</comment>
<evidence type="ECO:0000256" key="4">
    <source>
        <dbReference type="ARBA" id="ARBA00022525"/>
    </source>
</evidence>
<feature type="chain" id="PRO_5034364420" description="CFEM domain-containing protein" evidence="10">
    <location>
        <begin position="19"/>
        <end position="220"/>
    </location>
</feature>
<keyword evidence="5" id="KW-0325">Glycoprotein</keyword>
<evidence type="ECO:0000256" key="1">
    <source>
        <dbReference type="ARBA" id="ARBA00004589"/>
    </source>
</evidence>
<protein>
    <recommendedName>
        <fullName evidence="11">CFEM domain-containing protein</fullName>
    </recommendedName>
</protein>
<gene>
    <name evidence="12" type="ORF">IFR04_013697</name>
</gene>
<evidence type="ECO:0000256" key="7">
    <source>
        <dbReference type="ARBA" id="ARBA00023157"/>
    </source>
</evidence>
<dbReference type="GO" id="GO:0046872">
    <property type="term" value="F:metal ion binding"/>
    <property type="evidence" value="ECO:0007669"/>
    <property type="project" value="UniProtKB-UniRule"/>
</dbReference>
<keyword evidence="9" id="KW-0479">Metal-binding</keyword>
<keyword evidence="4" id="KW-0964">Secreted</keyword>
<dbReference type="GO" id="GO:0005576">
    <property type="term" value="C:extracellular region"/>
    <property type="evidence" value="ECO:0007669"/>
    <property type="project" value="UniProtKB-SubCell"/>
</dbReference>
<dbReference type="GO" id="GO:0098552">
    <property type="term" value="C:side of membrane"/>
    <property type="evidence" value="ECO:0007669"/>
    <property type="project" value="UniProtKB-KW"/>
</dbReference>
<evidence type="ECO:0000256" key="10">
    <source>
        <dbReference type="SAM" id="SignalP"/>
    </source>
</evidence>
<evidence type="ECO:0000313" key="12">
    <source>
        <dbReference type="EMBL" id="KAG4413158.1"/>
    </source>
</evidence>
<evidence type="ECO:0000256" key="2">
    <source>
        <dbReference type="ARBA" id="ARBA00004613"/>
    </source>
</evidence>
<feature type="binding site" description="axial binding residue" evidence="9">
    <location>
        <position position="44"/>
    </location>
    <ligand>
        <name>heme</name>
        <dbReference type="ChEBI" id="CHEBI:30413"/>
    </ligand>
    <ligandPart>
        <name>Fe</name>
        <dbReference type="ChEBI" id="CHEBI:18248"/>
    </ligandPart>
</feature>
<comment type="similarity">
    <text evidence="3">Belongs to the RBT5 family.</text>
</comment>
<feature type="signal peptide" evidence="10">
    <location>
        <begin position="1"/>
        <end position="18"/>
    </location>
</feature>
<dbReference type="AlphaFoldDB" id="A0A8H7W5K1"/>
<dbReference type="PROSITE" id="PS52012">
    <property type="entry name" value="CFEM"/>
    <property type="match status" value="1"/>
</dbReference>
<evidence type="ECO:0000256" key="5">
    <source>
        <dbReference type="ARBA" id="ARBA00022622"/>
    </source>
</evidence>
<keyword evidence="13" id="KW-1185">Reference proteome</keyword>